<keyword evidence="3" id="KW-1185">Reference proteome</keyword>
<dbReference type="EMBL" id="ML179049">
    <property type="protein sequence ID" value="THV05342.1"/>
    <property type="molecule type" value="Genomic_DNA"/>
</dbReference>
<accession>A0A4S8MQZ9</accession>
<dbReference type="AlphaFoldDB" id="A0A4S8MQZ9"/>
<dbReference type="Proteomes" id="UP000297245">
    <property type="component" value="Unassembled WGS sequence"/>
</dbReference>
<name>A0A4S8MQZ9_DENBC</name>
<feature type="compositionally biased region" description="Basic residues" evidence="1">
    <location>
        <begin position="1"/>
        <end position="10"/>
    </location>
</feature>
<feature type="compositionally biased region" description="Polar residues" evidence="1">
    <location>
        <begin position="90"/>
        <end position="99"/>
    </location>
</feature>
<feature type="compositionally biased region" description="Polar residues" evidence="1">
    <location>
        <begin position="11"/>
        <end position="31"/>
    </location>
</feature>
<sequence>MSNPTRKLRSQTKAESDTQGAPMTSTNTDSRPASPELTDIEQRCSYRDVVMSRPPSAAGNGDKENTLGNQEAHASYQFGNATSAEPAMGNSPQNVNASEGQEILGPISTNIPVENDNNNLPTYPLIDSELGHQKVGMNENGQWTKVTRKNNKTHS</sequence>
<organism evidence="2 3">
    <name type="scientific">Dendrothele bispora (strain CBS 962.96)</name>
    <dbReference type="NCBI Taxonomy" id="1314807"/>
    <lineage>
        <taxon>Eukaryota</taxon>
        <taxon>Fungi</taxon>
        <taxon>Dikarya</taxon>
        <taxon>Basidiomycota</taxon>
        <taxon>Agaricomycotina</taxon>
        <taxon>Agaricomycetes</taxon>
        <taxon>Agaricomycetidae</taxon>
        <taxon>Agaricales</taxon>
        <taxon>Agaricales incertae sedis</taxon>
        <taxon>Dendrothele</taxon>
    </lineage>
</organism>
<proteinExistence type="predicted"/>
<reference evidence="2 3" key="1">
    <citation type="journal article" date="2019" name="Nat. Ecol. Evol.">
        <title>Megaphylogeny resolves global patterns of mushroom evolution.</title>
        <authorList>
            <person name="Varga T."/>
            <person name="Krizsan K."/>
            <person name="Foldi C."/>
            <person name="Dima B."/>
            <person name="Sanchez-Garcia M."/>
            <person name="Sanchez-Ramirez S."/>
            <person name="Szollosi G.J."/>
            <person name="Szarkandi J.G."/>
            <person name="Papp V."/>
            <person name="Albert L."/>
            <person name="Andreopoulos W."/>
            <person name="Angelini C."/>
            <person name="Antonin V."/>
            <person name="Barry K.W."/>
            <person name="Bougher N.L."/>
            <person name="Buchanan P."/>
            <person name="Buyck B."/>
            <person name="Bense V."/>
            <person name="Catcheside P."/>
            <person name="Chovatia M."/>
            <person name="Cooper J."/>
            <person name="Damon W."/>
            <person name="Desjardin D."/>
            <person name="Finy P."/>
            <person name="Geml J."/>
            <person name="Haridas S."/>
            <person name="Hughes K."/>
            <person name="Justo A."/>
            <person name="Karasinski D."/>
            <person name="Kautmanova I."/>
            <person name="Kiss B."/>
            <person name="Kocsube S."/>
            <person name="Kotiranta H."/>
            <person name="LaButti K.M."/>
            <person name="Lechner B.E."/>
            <person name="Liimatainen K."/>
            <person name="Lipzen A."/>
            <person name="Lukacs Z."/>
            <person name="Mihaltcheva S."/>
            <person name="Morgado L.N."/>
            <person name="Niskanen T."/>
            <person name="Noordeloos M.E."/>
            <person name="Ohm R.A."/>
            <person name="Ortiz-Santana B."/>
            <person name="Ovrebo C."/>
            <person name="Racz N."/>
            <person name="Riley R."/>
            <person name="Savchenko A."/>
            <person name="Shiryaev A."/>
            <person name="Soop K."/>
            <person name="Spirin V."/>
            <person name="Szebenyi C."/>
            <person name="Tomsovsky M."/>
            <person name="Tulloss R.E."/>
            <person name="Uehling J."/>
            <person name="Grigoriev I.V."/>
            <person name="Vagvolgyi C."/>
            <person name="Papp T."/>
            <person name="Martin F.M."/>
            <person name="Miettinen O."/>
            <person name="Hibbett D.S."/>
            <person name="Nagy L.G."/>
        </authorList>
    </citation>
    <scope>NUCLEOTIDE SEQUENCE [LARGE SCALE GENOMIC DNA]</scope>
    <source>
        <strain evidence="2 3">CBS 962.96</strain>
    </source>
</reference>
<gene>
    <name evidence="2" type="ORF">K435DRAFT_849914</name>
</gene>
<evidence type="ECO:0000313" key="2">
    <source>
        <dbReference type="EMBL" id="THV05342.1"/>
    </source>
</evidence>
<feature type="region of interest" description="Disordered" evidence="1">
    <location>
        <begin position="1"/>
        <end position="101"/>
    </location>
</feature>
<evidence type="ECO:0000313" key="3">
    <source>
        <dbReference type="Proteomes" id="UP000297245"/>
    </source>
</evidence>
<evidence type="ECO:0000256" key="1">
    <source>
        <dbReference type="SAM" id="MobiDB-lite"/>
    </source>
</evidence>
<protein>
    <submittedName>
        <fullName evidence="2">Uncharacterized protein</fullName>
    </submittedName>
</protein>